<comment type="function">
    <text evidence="7">Catalyzes the transfer of a ribosyl phosphate group from 5-phosphoribose 1-diphosphate to orotate, leading to the formation of orotidine monophosphate (OMP).</text>
</comment>
<comment type="catalytic activity">
    <reaction evidence="7">
        <text>orotidine 5'-phosphate + diphosphate = orotate + 5-phospho-alpha-D-ribose 1-diphosphate</text>
        <dbReference type="Rhea" id="RHEA:10380"/>
        <dbReference type="ChEBI" id="CHEBI:30839"/>
        <dbReference type="ChEBI" id="CHEBI:33019"/>
        <dbReference type="ChEBI" id="CHEBI:57538"/>
        <dbReference type="ChEBI" id="CHEBI:58017"/>
        <dbReference type="EC" id="2.4.2.10"/>
    </reaction>
</comment>
<evidence type="ECO:0000259" key="8">
    <source>
        <dbReference type="Pfam" id="PF00156"/>
    </source>
</evidence>
<gene>
    <name evidence="7" type="primary">pyrE</name>
    <name evidence="9" type="ORF">HPDFL43_21437</name>
</gene>
<comment type="subunit">
    <text evidence="7">Homodimer.</text>
</comment>
<feature type="binding site" evidence="7">
    <location>
        <position position="113"/>
    </location>
    <ligand>
        <name>5-phospho-alpha-D-ribose 1-diphosphate</name>
        <dbReference type="ChEBI" id="CHEBI:58017"/>
        <note>ligand shared between dimeric partners</note>
    </ligand>
</feature>
<dbReference type="EMBL" id="ABIA03000001">
    <property type="protein sequence ID" value="EDQ31570.1"/>
    <property type="molecule type" value="Genomic_DNA"/>
</dbReference>
<proteinExistence type="inferred from homology"/>
<dbReference type="UniPathway" id="UPA00070">
    <property type="reaction ID" value="UER00119"/>
</dbReference>
<evidence type="ECO:0000256" key="3">
    <source>
        <dbReference type="ARBA" id="ARBA00022676"/>
    </source>
</evidence>
<dbReference type="EC" id="2.4.2.10" evidence="2 7"/>
<feature type="binding site" evidence="7">
    <location>
        <position position="111"/>
    </location>
    <ligand>
        <name>5-phospho-alpha-D-ribose 1-diphosphate</name>
        <dbReference type="ChEBI" id="CHEBI:58017"/>
        <note>ligand shared between dimeric partners</note>
    </ligand>
</feature>
<name>A9DGY5_HOEPD</name>
<reference evidence="9 10" key="2">
    <citation type="submission" date="2012-06" db="EMBL/GenBank/DDBJ databases">
        <authorList>
            <person name="Fiebig A."/>
        </authorList>
    </citation>
    <scope>NUCLEOTIDE SEQUENCE [LARGE SCALE GENOMIC DNA]</scope>
    <source>
        <strain evidence="9 10">DFL-43</strain>
    </source>
</reference>
<evidence type="ECO:0000256" key="1">
    <source>
        <dbReference type="ARBA" id="ARBA00004889"/>
    </source>
</evidence>
<dbReference type="PANTHER" id="PTHR19278:SF9">
    <property type="entry name" value="URIDINE 5'-MONOPHOSPHATE SYNTHASE"/>
    <property type="match status" value="1"/>
</dbReference>
<comment type="similarity">
    <text evidence="7">Belongs to the purine/pyrimidine phosphoribosyltransferase family. PyrE subfamily.</text>
</comment>
<dbReference type="HAMAP" id="MF_01208">
    <property type="entry name" value="PyrE"/>
    <property type="match status" value="1"/>
</dbReference>
<feature type="binding site" evidence="7">
    <location>
        <position position="107"/>
    </location>
    <ligand>
        <name>5-phospho-alpha-D-ribose 1-diphosphate</name>
        <dbReference type="ChEBI" id="CHEBI:58017"/>
        <note>ligand shared between dimeric partners</note>
    </ligand>
</feature>
<accession>A9DGY5</accession>
<dbReference type="GO" id="GO:0000287">
    <property type="term" value="F:magnesium ion binding"/>
    <property type="evidence" value="ECO:0007669"/>
    <property type="project" value="UniProtKB-UniRule"/>
</dbReference>
<dbReference type="InterPro" id="IPR000836">
    <property type="entry name" value="PRTase_dom"/>
</dbReference>
<dbReference type="InterPro" id="IPR004467">
    <property type="entry name" value="Or_phspho_trans_dom"/>
</dbReference>
<sequence length="233" mass="25264">MFSNTFPDKAFVAATVAKMLLEIKAVHFNAAEPYKLASGMMSPVYIDCRKLISYPRVRAAVMDFAAGSILSEAGFEQFDCVAGGETAGIPFAAFLAERLGLPMIYVRKQPKGHGRNAQIEGELREGSRVLVIEDLTTAGGSMFKFIDAIRAAGCTVDHGIALFYYGIFDEAEARFADGGVELHYLATWRDVLAAATRQKAFDPETLQSVANFLDAPLKWSGEHGGVSELPASR</sequence>
<dbReference type="GO" id="GO:0019856">
    <property type="term" value="P:pyrimidine nucleobase biosynthetic process"/>
    <property type="evidence" value="ECO:0007669"/>
    <property type="project" value="TreeGrafter"/>
</dbReference>
<dbReference type="PANTHER" id="PTHR19278">
    <property type="entry name" value="OROTATE PHOSPHORIBOSYLTRANSFERASE"/>
    <property type="match status" value="1"/>
</dbReference>
<dbReference type="RefSeq" id="WP_007200027.1">
    <property type="nucleotide sequence ID" value="NZ_CM002917.1"/>
</dbReference>
<feature type="binding site" description="in other chain" evidence="7">
    <location>
        <begin position="133"/>
        <end position="141"/>
    </location>
    <ligand>
        <name>5-phospho-alpha-D-ribose 1-diphosphate</name>
        <dbReference type="ChEBI" id="CHEBI:58017"/>
        <note>ligand shared between dimeric partners</note>
    </ligand>
</feature>
<organism evidence="9 10">
    <name type="scientific">Hoeflea phototrophica (strain DSM 17068 / NCIMB 14078 / DFL-43)</name>
    <dbReference type="NCBI Taxonomy" id="411684"/>
    <lineage>
        <taxon>Bacteria</taxon>
        <taxon>Pseudomonadati</taxon>
        <taxon>Pseudomonadota</taxon>
        <taxon>Alphaproteobacteria</taxon>
        <taxon>Hyphomicrobiales</taxon>
        <taxon>Rhizobiaceae</taxon>
        <taxon>Hoeflea</taxon>
    </lineage>
</organism>
<keyword evidence="4 7" id="KW-0808">Transferase</keyword>
<evidence type="ECO:0000313" key="9">
    <source>
        <dbReference type="EMBL" id="EDQ31570.1"/>
    </source>
</evidence>
<dbReference type="NCBIfam" id="TIGR00336">
    <property type="entry name" value="pyrE"/>
    <property type="match status" value="1"/>
</dbReference>
<dbReference type="Pfam" id="PF00156">
    <property type="entry name" value="Pribosyltran"/>
    <property type="match status" value="1"/>
</dbReference>
<reference evidence="9 10" key="1">
    <citation type="submission" date="2007-10" db="EMBL/GenBank/DDBJ databases">
        <authorList>
            <person name="Wagner-Dobler I."/>
            <person name="Ferriera S."/>
            <person name="Johnson J."/>
            <person name="Kravitz S."/>
            <person name="Beeson K."/>
            <person name="Sutton G."/>
            <person name="Rogers Y.-H."/>
            <person name="Friedman R."/>
            <person name="Frazier M."/>
            <person name="Venter J.C."/>
        </authorList>
    </citation>
    <scope>NUCLEOTIDE SEQUENCE [LARGE SCALE GENOMIC DNA]</scope>
    <source>
        <strain evidence="9 10">DFL-43</strain>
    </source>
</reference>
<dbReference type="SUPFAM" id="SSF53271">
    <property type="entry name" value="PRTase-like"/>
    <property type="match status" value="1"/>
</dbReference>
<keyword evidence="6 7" id="KW-0665">Pyrimidine biosynthesis</keyword>
<dbReference type="OrthoDB" id="9802134at2"/>
<dbReference type="eggNOG" id="COG0461">
    <property type="taxonomic scope" value="Bacteria"/>
</dbReference>
<evidence type="ECO:0000256" key="2">
    <source>
        <dbReference type="ARBA" id="ARBA00011971"/>
    </source>
</evidence>
<feature type="binding site" description="in other chain" evidence="7">
    <location>
        <position position="108"/>
    </location>
    <ligand>
        <name>5-phospho-alpha-D-ribose 1-diphosphate</name>
        <dbReference type="ChEBI" id="CHEBI:58017"/>
        <note>ligand shared between dimeric partners</note>
    </ligand>
</feature>
<evidence type="ECO:0000256" key="7">
    <source>
        <dbReference type="HAMAP-Rule" id="MF_01208"/>
    </source>
</evidence>
<dbReference type="CDD" id="cd06223">
    <property type="entry name" value="PRTases_typeI"/>
    <property type="match status" value="1"/>
</dbReference>
<dbReference type="GO" id="GO:0004588">
    <property type="term" value="F:orotate phosphoribosyltransferase activity"/>
    <property type="evidence" value="ECO:0007669"/>
    <property type="project" value="UniProtKB-UniRule"/>
</dbReference>
<protein>
    <recommendedName>
        <fullName evidence="2 7">Orotate phosphoribosyltransferase</fullName>
        <shortName evidence="7">OPRT</shortName>
        <shortName evidence="7">OPRTase</shortName>
        <ecNumber evidence="2 7">2.4.2.10</ecNumber>
    </recommendedName>
</protein>
<dbReference type="InterPro" id="IPR023031">
    <property type="entry name" value="OPRT"/>
</dbReference>
<feature type="domain" description="Phosphoribosyltransferase" evidence="8">
    <location>
        <begin position="58"/>
        <end position="155"/>
    </location>
</feature>
<keyword evidence="10" id="KW-1185">Reference proteome</keyword>
<feature type="binding site" evidence="7">
    <location>
        <position position="137"/>
    </location>
    <ligand>
        <name>orotate</name>
        <dbReference type="ChEBI" id="CHEBI:30839"/>
    </ligand>
</feature>
<evidence type="ECO:0000256" key="4">
    <source>
        <dbReference type="ARBA" id="ARBA00022679"/>
    </source>
</evidence>
<keyword evidence="3 7" id="KW-0328">Glycosyltransferase</keyword>
<dbReference type="Gene3D" id="3.40.50.2020">
    <property type="match status" value="1"/>
</dbReference>
<comment type="pathway">
    <text evidence="1 7">Pyrimidine metabolism; UMP biosynthesis via de novo pathway; UMP from orotate: step 1/2.</text>
</comment>
<dbReference type="InterPro" id="IPR029057">
    <property type="entry name" value="PRTase-like"/>
</dbReference>
<comment type="cofactor">
    <cofactor evidence="7">
        <name>Mg(2+)</name>
        <dbReference type="ChEBI" id="CHEBI:18420"/>
    </cofactor>
</comment>
<dbReference type="STRING" id="411684.HPDFL43_21437"/>
<comment type="caution">
    <text evidence="9">The sequence shown here is derived from an EMBL/GenBank/DDBJ whole genome shotgun (WGS) entry which is preliminary data.</text>
</comment>
<dbReference type="AlphaFoldDB" id="A9DGY5"/>
<comment type="caution">
    <text evidence="7">Lacks conserved residue(s) required for the propagation of feature annotation.</text>
</comment>
<keyword evidence="5 7" id="KW-0460">Magnesium</keyword>
<evidence type="ECO:0000313" key="10">
    <source>
        <dbReference type="Proteomes" id="UP000004291"/>
    </source>
</evidence>
<dbReference type="HOGENOM" id="CLU_074878_1_0_5"/>
<evidence type="ECO:0000256" key="5">
    <source>
        <dbReference type="ARBA" id="ARBA00022842"/>
    </source>
</evidence>
<dbReference type="Proteomes" id="UP000004291">
    <property type="component" value="Chromosome"/>
</dbReference>
<dbReference type="GO" id="GO:0044205">
    <property type="term" value="P:'de novo' UMP biosynthetic process"/>
    <property type="evidence" value="ECO:0007669"/>
    <property type="project" value="UniProtKB-UniRule"/>
</dbReference>
<dbReference type="NCBIfam" id="NF001729">
    <property type="entry name" value="PRK00455.1-3"/>
    <property type="match status" value="1"/>
</dbReference>
<evidence type="ECO:0000256" key="6">
    <source>
        <dbReference type="ARBA" id="ARBA00022975"/>
    </source>
</evidence>